<dbReference type="EMBL" id="LNZC01000009">
    <property type="protein sequence ID" value="KTD80735.1"/>
    <property type="molecule type" value="Genomic_DNA"/>
</dbReference>
<evidence type="ECO:0000256" key="2">
    <source>
        <dbReference type="RuleBase" id="RU000363"/>
    </source>
</evidence>
<dbReference type="PROSITE" id="PS00061">
    <property type="entry name" value="ADH_SHORT"/>
    <property type="match status" value="1"/>
</dbReference>
<dbReference type="PANTHER" id="PTHR42879:SF2">
    <property type="entry name" value="3-OXOACYL-[ACYL-CARRIER-PROTEIN] REDUCTASE FABG"/>
    <property type="match status" value="1"/>
</dbReference>
<evidence type="ECO:0000256" key="1">
    <source>
        <dbReference type="ARBA" id="ARBA00006484"/>
    </source>
</evidence>
<dbReference type="InterPro" id="IPR002347">
    <property type="entry name" value="SDR_fam"/>
</dbReference>
<reference evidence="3 4" key="1">
    <citation type="submission" date="2015-11" db="EMBL/GenBank/DDBJ databases">
        <title>Genomic analysis of 38 Legionella species identifies large and diverse effector repertoires.</title>
        <authorList>
            <person name="Burstein D."/>
            <person name="Amaro F."/>
            <person name="Zusman T."/>
            <person name="Lifshitz Z."/>
            <person name="Cohen O."/>
            <person name="Gilbert J.A."/>
            <person name="Pupko T."/>
            <person name="Shuman H.A."/>
            <person name="Segal G."/>
        </authorList>
    </citation>
    <scope>NUCLEOTIDE SEQUENCE [LARGE SCALE GENOMIC DNA]</scope>
    <source>
        <strain evidence="3 4">ATCC 49508</strain>
    </source>
</reference>
<accession>A0A0W1AH85</accession>
<dbReference type="STRING" id="45076.Lwor_0978"/>
<dbReference type="Pfam" id="PF00106">
    <property type="entry name" value="adh_short"/>
    <property type="match status" value="1"/>
</dbReference>
<dbReference type="Gene3D" id="3.40.50.720">
    <property type="entry name" value="NAD(P)-binding Rossmann-like Domain"/>
    <property type="match status" value="1"/>
</dbReference>
<gene>
    <name evidence="3" type="ORF">Lwor_0978</name>
</gene>
<dbReference type="InterPro" id="IPR011294">
    <property type="entry name" value="3-OHbutyrate_DH"/>
</dbReference>
<protein>
    <submittedName>
        <fullName evidence="3">3-hydroxybutyrate dehydrogenase</fullName>
        <ecNumber evidence="3">1.1.1.30</ecNumber>
    </submittedName>
</protein>
<organism evidence="3 4">
    <name type="scientific">Legionella worsleiensis</name>
    <dbReference type="NCBI Taxonomy" id="45076"/>
    <lineage>
        <taxon>Bacteria</taxon>
        <taxon>Pseudomonadati</taxon>
        <taxon>Pseudomonadota</taxon>
        <taxon>Gammaproteobacteria</taxon>
        <taxon>Legionellales</taxon>
        <taxon>Legionellaceae</taxon>
        <taxon>Legionella</taxon>
    </lineage>
</organism>
<proteinExistence type="inferred from homology"/>
<dbReference type="InterPro" id="IPR036291">
    <property type="entry name" value="NAD(P)-bd_dom_sf"/>
</dbReference>
<dbReference type="PANTHER" id="PTHR42879">
    <property type="entry name" value="3-OXOACYL-(ACYL-CARRIER-PROTEIN) REDUCTASE"/>
    <property type="match status" value="1"/>
</dbReference>
<dbReference type="GO" id="GO:0032787">
    <property type="term" value="P:monocarboxylic acid metabolic process"/>
    <property type="evidence" value="ECO:0007669"/>
    <property type="project" value="UniProtKB-ARBA"/>
</dbReference>
<dbReference type="SUPFAM" id="SSF51735">
    <property type="entry name" value="NAD(P)-binding Rossmann-fold domains"/>
    <property type="match status" value="1"/>
</dbReference>
<dbReference type="RefSeq" id="WP_058492800.1">
    <property type="nucleotide sequence ID" value="NZ_CBCRUR010000007.1"/>
</dbReference>
<dbReference type="GO" id="GO:0003858">
    <property type="term" value="F:3-hydroxybutyrate dehydrogenase activity"/>
    <property type="evidence" value="ECO:0007669"/>
    <property type="project" value="UniProtKB-EC"/>
</dbReference>
<dbReference type="OrthoDB" id="9786435at2"/>
<dbReference type="PRINTS" id="PR00080">
    <property type="entry name" value="SDRFAMILY"/>
</dbReference>
<keyword evidence="4" id="KW-1185">Reference proteome</keyword>
<dbReference type="NCBIfam" id="NF009093">
    <property type="entry name" value="PRK12429.1"/>
    <property type="match status" value="1"/>
</dbReference>
<dbReference type="InterPro" id="IPR020904">
    <property type="entry name" value="Sc_DH/Rdtase_CS"/>
</dbReference>
<evidence type="ECO:0000313" key="3">
    <source>
        <dbReference type="EMBL" id="KTD80735.1"/>
    </source>
</evidence>
<comment type="similarity">
    <text evidence="1 2">Belongs to the short-chain dehydrogenases/reductases (SDR) family.</text>
</comment>
<sequence>MRLMKKVAVVTGSASGIGKEIAMLYAREGAKVAIADLNIEGAMRTADEINSLGGQAMALAMNVIDEDQVNNGIDAVAERFGSIDILVSNAGIQHIESVDNLAFAEWKKLLAIHLDGAFLTTRAALKHMYAANQGGSIIYIGSVHSKEASVLKAPYVTAKHGLLGLCRVVAKEGAAHKVRANVICPGFVRTPLVEKQIPEQAKELGISEHDVITKIMLKNTVDGEFTTSDDVAQTALFFAAFESNALTGQSLIVSHGWFME</sequence>
<dbReference type="InterPro" id="IPR050259">
    <property type="entry name" value="SDR"/>
</dbReference>
<dbReference type="NCBIfam" id="TIGR01963">
    <property type="entry name" value="PHB_DH"/>
    <property type="match status" value="1"/>
</dbReference>
<evidence type="ECO:0000313" key="4">
    <source>
        <dbReference type="Proteomes" id="UP000054662"/>
    </source>
</evidence>
<dbReference type="NCBIfam" id="NF009931">
    <property type="entry name" value="PRK13394.1"/>
    <property type="match status" value="1"/>
</dbReference>
<dbReference type="Proteomes" id="UP000054662">
    <property type="component" value="Unassembled WGS sequence"/>
</dbReference>
<dbReference type="FunFam" id="3.40.50.720:FF:000084">
    <property type="entry name" value="Short-chain dehydrogenase reductase"/>
    <property type="match status" value="1"/>
</dbReference>
<dbReference type="PRINTS" id="PR00081">
    <property type="entry name" value="GDHRDH"/>
</dbReference>
<comment type="caution">
    <text evidence="3">The sequence shown here is derived from an EMBL/GenBank/DDBJ whole genome shotgun (WGS) entry which is preliminary data.</text>
</comment>
<dbReference type="EC" id="1.1.1.30" evidence="3"/>
<name>A0A0W1AH85_9GAMM</name>
<keyword evidence="3" id="KW-0560">Oxidoreductase</keyword>
<dbReference type="AlphaFoldDB" id="A0A0W1AH85"/>
<dbReference type="PATRIC" id="fig|45076.6.peg.1065"/>